<dbReference type="AlphaFoldDB" id="F8D438"/>
<reference evidence="2 3" key="1">
    <citation type="journal article" date="2012" name="Stand. Genomic Sci.">
        <title>Complete genome sequence of Halopiger xanaduensis type strain (SH-6(T)).</title>
        <authorList>
            <person name="Anderson I."/>
            <person name="Tindall B.J."/>
            <person name="Rohde M."/>
            <person name="Lucas S."/>
            <person name="Han J."/>
            <person name="Lapidus A."/>
            <person name="Cheng J.F."/>
            <person name="Goodwin L."/>
            <person name="Pitluck S."/>
            <person name="Peters L."/>
            <person name="Pati A."/>
            <person name="Mikhailova N."/>
            <person name="Pagani I."/>
            <person name="Teshima H."/>
            <person name="Han C."/>
            <person name="Tapia R."/>
            <person name="Land M."/>
            <person name="Woyke T."/>
            <person name="Klenk H.P."/>
            <person name="Kyrpides N."/>
            <person name="Ivanova N."/>
        </authorList>
    </citation>
    <scope>NUCLEOTIDE SEQUENCE [LARGE SCALE GENOMIC DNA]</scope>
    <source>
        <strain evidence="3">DSM 18323 / JCM 14033 / SH-6</strain>
    </source>
</reference>
<evidence type="ECO:0000313" key="3">
    <source>
        <dbReference type="Proteomes" id="UP000006794"/>
    </source>
</evidence>
<feature type="transmembrane region" description="Helical" evidence="1">
    <location>
        <begin position="43"/>
        <end position="69"/>
    </location>
</feature>
<keyword evidence="3" id="KW-1185">Reference proteome</keyword>
<evidence type="ECO:0008006" key="4">
    <source>
        <dbReference type="Google" id="ProtNLM"/>
    </source>
</evidence>
<evidence type="ECO:0000256" key="1">
    <source>
        <dbReference type="SAM" id="Phobius"/>
    </source>
</evidence>
<dbReference type="EMBL" id="CP002839">
    <property type="protein sequence ID" value="AEH36300.1"/>
    <property type="molecule type" value="Genomic_DNA"/>
</dbReference>
<dbReference type="STRING" id="797210.Halxa_1668"/>
<feature type="transmembrane region" description="Helical" evidence="1">
    <location>
        <begin position="6"/>
        <end position="23"/>
    </location>
</feature>
<proteinExistence type="predicted"/>
<dbReference type="KEGG" id="hxa:Halxa_1668"/>
<evidence type="ECO:0000313" key="2">
    <source>
        <dbReference type="EMBL" id="AEH36300.1"/>
    </source>
</evidence>
<sequence length="79" mass="8185">MNVELIAMGILAIALGVGLLSLARRFYPRLEFGADTMETIRLLTALIVGILVLTGLGLIAVGIVTPLTAAHASGSLSPR</sequence>
<dbReference type="RefSeq" id="WP_013879194.1">
    <property type="nucleotide sequence ID" value="NC_015666.1"/>
</dbReference>
<dbReference type="Proteomes" id="UP000006794">
    <property type="component" value="Chromosome"/>
</dbReference>
<name>F8D438_HALXS</name>
<protein>
    <recommendedName>
        <fullName evidence="4">Beta-ketoadipyl CoA thiolase</fullName>
    </recommendedName>
</protein>
<gene>
    <name evidence="2" type="ordered locus">Halxa_1668</name>
</gene>
<accession>F8D438</accession>
<organism evidence="2 3">
    <name type="scientific">Halopiger xanaduensis (strain DSM 18323 / JCM 14033 / SH-6)</name>
    <dbReference type="NCBI Taxonomy" id="797210"/>
    <lineage>
        <taxon>Archaea</taxon>
        <taxon>Methanobacteriati</taxon>
        <taxon>Methanobacteriota</taxon>
        <taxon>Stenosarchaea group</taxon>
        <taxon>Halobacteria</taxon>
        <taxon>Halobacteriales</taxon>
        <taxon>Natrialbaceae</taxon>
        <taxon>Halopiger</taxon>
    </lineage>
</organism>
<keyword evidence="1" id="KW-0812">Transmembrane</keyword>
<dbReference type="eggNOG" id="arCOG11137">
    <property type="taxonomic scope" value="Archaea"/>
</dbReference>
<dbReference type="HOGENOM" id="CLU_196460_0_0_2"/>
<dbReference type="GeneID" id="10796637"/>
<keyword evidence="1" id="KW-1133">Transmembrane helix</keyword>
<keyword evidence="1" id="KW-0472">Membrane</keyword>